<proteinExistence type="predicted"/>
<dbReference type="OMA" id="QCRYFEM"/>
<dbReference type="Proteomes" id="UP000688137">
    <property type="component" value="Unassembled WGS sequence"/>
</dbReference>
<evidence type="ECO:0000313" key="3">
    <source>
        <dbReference type="Proteomes" id="UP000688137"/>
    </source>
</evidence>
<protein>
    <submittedName>
        <fullName evidence="2">Uncharacterized protein</fullName>
    </submittedName>
</protein>
<evidence type="ECO:0000256" key="1">
    <source>
        <dbReference type="SAM" id="Coils"/>
    </source>
</evidence>
<dbReference type="EMBL" id="CAJJDM010000113">
    <property type="protein sequence ID" value="CAD8099546.1"/>
    <property type="molecule type" value="Genomic_DNA"/>
</dbReference>
<accession>A0A8S1P8U3</accession>
<organism evidence="2 3">
    <name type="scientific">Paramecium primaurelia</name>
    <dbReference type="NCBI Taxonomy" id="5886"/>
    <lineage>
        <taxon>Eukaryota</taxon>
        <taxon>Sar</taxon>
        <taxon>Alveolata</taxon>
        <taxon>Ciliophora</taxon>
        <taxon>Intramacronucleata</taxon>
        <taxon>Oligohymenophorea</taxon>
        <taxon>Peniculida</taxon>
        <taxon>Parameciidae</taxon>
        <taxon>Paramecium</taxon>
    </lineage>
</organism>
<dbReference type="AlphaFoldDB" id="A0A8S1P8U3"/>
<sequence length="530" mass="63960">MRTNQGSNNDLLSRNYQGRTDIDQLINTSPNGGRDLTVQNNSGYVSRDKYNKLKDLNSKLKATLKEYIQNTKDKERQLQIKEEQLIKYEKERIEFQNKGNEELLTQINELKIKLQKQNTKIRLLKDSSKTMESRLDEQKTNFQVELDRVQRMYELQQNEIKEHEKRYLILKDENSILKQAMQQREDQCRYFEMAVQDDRQHLQLLEQKIKELQEEKKILQIGIDNQISKIDETEKFIKLNNQRHQQEINKIEQEKQQLQNEYLSQINQKKDKSKSLQLQIQLLEQQHNQQQKEELSFNKIIQEQKQDYLRLQLQLEDQKSKTDQAFKEINFKVQEVKELKLKLESQKSLVQTYEDKLAQYDIQYQLDQNEKQQMLFDIDQIDQENKKLQHLLYESDKDIAYLKQQHEDDLLQIEKKIESLIRQLNESKEEQQEQKKLIQELKKQVISSDEQANAYKNKYLKAKQNQKTLQSEQKYLEEKVKLMESERIFEEKEALKTKDYTIQQKQVQQSKIRVLDEIQSMIKQHKKITS</sequence>
<name>A0A8S1P8U3_PARPR</name>
<feature type="coiled-coil region" evidence="1">
    <location>
        <begin position="50"/>
        <end position="370"/>
    </location>
</feature>
<comment type="caution">
    <text evidence="2">The sequence shown here is derived from an EMBL/GenBank/DDBJ whole genome shotgun (WGS) entry which is preliminary data.</text>
</comment>
<gene>
    <name evidence="2" type="ORF">PPRIM_AZ9-3.1.T1100020</name>
</gene>
<evidence type="ECO:0000313" key="2">
    <source>
        <dbReference type="EMBL" id="CAD8099546.1"/>
    </source>
</evidence>
<keyword evidence="3" id="KW-1185">Reference proteome</keyword>
<reference evidence="2" key="1">
    <citation type="submission" date="2021-01" db="EMBL/GenBank/DDBJ databases">
        <authorList>
            <consortium name="Genoscope - CEA"/>
            <person name="William W."/>
        </authorList>
    </citation>
    <scope>NUCLEOTIDE SEQUENCE</scope>
</reference>
<keyword evidence="1" id="KW-0175">Coiled coil</keyword>
<feature type="coiled-coil region" evidence="1">
    <location>
        <begin position="403"/>
        <end position="472"/>
    </location>
</feature>